<dbReference type="Pfam" id="PF08275">
    <property type="entry name" value="DNAG_N"/>
    <property type="match status" value="1"/>
</dbReference>
<evidence type="ECO:0000256" key="11">
    <source>
        <dbReference type="ARBA" id="ARBA00023163"/>
    </source>
</evidence>
<comment type="cofactor">
    <cofactor evidence="12 13">
        <name>Zn(2+)</name>
        <dbReference type="ChEBI" id="CHEBI:29105"/>
    </cofactor>
    <text evidence="12 13">Binds 1 zinc ion per monomer.</text>
</comment>
<evidence type="ECO:0000256" key="5">
    <source>
        <dbReference type="ARBA" id="ARBA00022705"/>
    </source>
</evidence>
<dbReference type="EC" id="2.7.7.101" evidence="12"/>
<evidence type="ECO:0000256" key="2">
    <source>
        <dbReference type="ARBA" id="ARBA00022515"/>
    </source>
</evidence>
<comment type="caution">
    <text evidence="16">The sequence shown here is derived from an EMBL/GenBank/DDBJ whole genome shotgun (WGS) entry which is preliminary data.</text>
</comment>
<dbReference type="Gene3D" id="3.90.580.10">
    <property type="entry name" value="Zinc finger, CHC2-type domain"/>
    <property type="match status" value="1"/>
</dbReference>
<keyword evidence="4 12" id="KW-0548">Nucleotidyltransferase</keyword>
<keyword evidence="10 12" id="KW-0238">DNA-binding</keyword>
<evidence type="ECO:0000259" key="15">
    <source>
        <dbReference type="PROSITE" id="PS50880"/>
    </source>
</evidence>
<evidence type="ECO:0000256" key="1">
    <source>
        <dbReference type="ARBA" id="ARBA00022478"/>
    </source>
</evidence>
<dbReference type="SUPFAM" id="SSF57783">
    <property type="entry name" value="Zinc beta-ribbon"/>
    <property type="match status" value="1"/>
</dbReference>
<dbReference type="InterPro" id="IPR013264">
    <property type="entry name" value="DNAG_N"/>
</dbReference>
<dbReference type="RefSeq" id="WP_200463482.1">
    <property type="nucleotide sequence ID" value="NZ_JAENRR010000004.1"/>
</dbReference>
<evidence type="ECO:0000256" key="12">
    <source>
        <dbReference type="HAMAP-Rule" id="MF_00974"/>
    </source>
</evidence>
<organism evidence="16 17">
    <name type="scientific">Carboxylicivirga marina</name>
    <dbReference type="NCBI Taxonomy" id="2800988"/>
    <lineage>
        <taxon>Bacteria</taxon>
        <taxon>Pseudomonadati</taxon>
        <taxon>Bacteroidota</taxon>
        <taxon>Bacteroidia</taxon>
        <taxon>Marinilabiliales</taxon>
        <taxon>Marinilabiliaceae</taxon>
        <taxon>Carboxylicivirga</taxon>
    </lineage>
</organism>
<comment type="catalytic activity">
    <reaction evidence="12">
        <text>ssDNA + n NTP = ssDNA/pppN(pN)n-1 hybrid + (n-1) diphosphate.</text>
        <dbReference type="EC" id="2.7.7.101"/>
    </reaction>
</comment>
<dbReference type="PIRSF" id="PIRSF002811">
    <property type="entry name" value="DnaG"/>
    <property type="match status" value="1"/>
</dbReference>
<dbReference type="InterPro" id="IPR034151">
    <property type="entry name" value="TOPRIM_DnaG_bac"/>
</dbReference>
<dbReference type="InterPro" id="IPR036977">
    <property type="entry name" value="DNA_primase_Znf_CHC2"/>
</dbReference>
<protein>
    <recommendedName>
        <fullName evidence="12 13">DNA primase</fullName>
        <ecNumber evidence="12">2.7.7.101</ecNumber>
    </recommendedName>
</protein>
<evidence type="ECO:0000313" key="17">
    <source>
        <dbReference type="Proteomes" id="UP000605676"/>
    </source>
</evidence>
<dbReference type="Pfam" id="PF01807">
    <property type="entry name" value="Zn_ribbon_DnaG"/>
    <property type="match status" value="1"/>
</dbReference>
<dbReference type="PROSITE" id="PS50880">
    <property type="entry name" value="TOPRIM"/>
    <property type="match status" value="1"/>
</dbReference>
<dbReference type="SUPFAM" id="SSF56731">
    <property type="entry name" value="DNA primase core"/>
    <property type="match status" value="1"/>
</dbReference>
<dbReference type="InterPro" id="IPR050219">
    <property type="entry name" value="DnaG_primase"/>
</dbReference>
<dbReference type="HAMAP" id="MF_00974">
    <property type="entry name" value="DNA_primase_DnaG"/>
    <property type="match status" value="1"/>
</dbReference>
<comment type="domain">
    <text evidence="12">Contains an N-terminal zinc-binding domain, a central core domain that contains the primase activity, and a C-terminal DnaB-binding domain.</text>
</comment>
<reference evidence="16 17" key="1">
    <citation type="submission" date="2021-01" db="EMBL/GenBank/DDBJ databases">
        <title>Carboxyliciviraga sp.nov., isolated from coastal sediments.</title>
        <authorList>
            <person name="Lu D."/>
            <person name="Zhang T."/>
        </authorList>
    </citation>
    <scope>NUCLEOTIDE SEQUENCE [LARGE SCALE GENOMIC DNA]</scope>
    <source>
        <strain evidence="16 17">N1Y132</strain>
    </source>
</reference>
<evidence type="ECO:0000256" key="4">
    <source>
        <dbReference type="ARBA" id="ARBA00022695"/>
    </source>
</evidence>
<keyword evidence="8 12" id="KW-0862">Zinc</keyword>
<keyword evidence="1 12" id="KW-0240">DNA-directed RNA polymerase</keyword>
<comment type="function">
    <text evidence="12 13">RNA polymerase that catalyzes the synthesis of short RNA molecules used as primers for DNA polymerase during DNA replication.</text>
</comment>
<evidence type="ECO:0000256" key="13">
    <source>
        <dbReference type="PIRNR" id="PIRNR002811"/>
    </source>
</evidence>
<evidence type="ECO:0000256" key="6">
    <source>
        <dbReference type="ARBA" id="ARBA00022723"/>
    </source>
</evidence>
<evidence type="ECO:0000256" key="8">
    <source>
        <dbReference type="ARBA" id="ARBA00022833"/>
    </source>
</evidence>
<dbReference type="InterPro" id="IPR006171">
    <property type="entry name" value="TOPRIM_dom"/>
</dbReference>
<dbReference type="Gene3D" id="3.40.1360.10">
    <property type="match status" value="1"/>
</dbReference>
<dbReference type="Proteomes" id="UP000605676">
    <property type="component" value="Unassembled WGS sequence"/>
</dbReference>
<dbReference type="Pfam" id="PF13155">
    <property type="entry name" value="Toprim_2"/>
    <property type="match status" value="1"/>
</dbReference>
<dbReference type="PANTHER" id="PTHR30313:SF2">
    <property type="entry name" value="DNA PRIMASE"/>
    <property type="match status" value="1"/>
</dbReference>
<dbReference type="InterPro" id="IPR037068">
    <property type="entry name" value="DNA_primase_core_N_sf"/>
</dbReference>
<dbReference type="Gene3D" id="3.90.980.10">
    <property type="entry name" value="DNA primase, catalytic core, N-terminal domain"/>
    <property type="match status" value="1"/>
</dbReference>
<dbReference type="CDD" id="cd03364">
    <property type="entry name" value="TOPRIM_DnaG_primases"/>
    <property type="match status" value="1"/>
</dbReference>
<dbReference type="PANTHER" id="PTHR30313">
    <property type="entry name" value="DNA PRIMASE"/>
    <property type="match status" value="1"/>
</dbReference>
<proteinExistence type="inferred from homology"/>
<evidence type="ECO:0000313" key="16">
    <source>
        <dbReference type="EMBL" id="MBK3516252.1"/>
    </source>
</evidence>
<evidence type="ECO:0000256" key="9">
    <source>
        <dbReference type="ARBA" id="ARBA00022842"/>
    </source>
</evidence>
<dbReference type="InterPro" id="IPR002694">
    <property type="entry name" value="Znf_CHC2"/>
</dbReference>
<feature type="region of interest" description="Disordered" evidence="14">
    <location>
        <begin position="430"/>
        <end position="471"/>
    </location>
</feature>
<comment type="similarity">
    <text evidence="12 13">Belongs to the DnaG primase family.</text>
</comment>
<comment type="subunit">
    <text evidence="12">Monomer. Interacts with DnaB.</text>
</comment>
<name>A0ABS1HF40_9BACT</name>
<keyword evidence="6 12" id="KW-0479">Metal-binding</keyword>
<dbReference type="InterPro" id="IPR006295">
    <property type="entry name" value="DNA_primase_DnaG"/>
</dbReference>
<dbReference type="NCBIfam" id="TIGR01391">
    <property type="entry name" value="dnaG"/>
    <property type="match status" value="1"/>
</dbReference>
<keyword evidence="5 12" id="KW-0235">DNA replication</keyword>
<dbReference type="InterPro" id="IPR019475">
    <property type="entry name" value="DNA_primase_DnaB-bd"/>
</dbReference>
<evidence type="ECO:0000256" key="14">
    <source>
        <dbReference type="SAM" id="MobiDB-lite"/>
    </source>
</evidence>
<dbReference type="SMART" id="SM00400">
    <property type="entry name" value="ZnF_CHCC"/>
    <property type="match status" value="1"/>
</dbReference>
<keyword evidence="11 12" id="KW-0804">Transcription</keyword>
<keyword evidence="2 12" id="KW-0639">Primosome</keyword>
<dbReference type="SMART" id="SM00493">
    <property type="entry name" value="TOPRIM"/>
    <property type="match status" value="1"/>
</dbReference>
<keyword evidence="7 12" id="KW-0863">Zinc-finger</keyword>
<keyword evidence="17" id="KW-1185">Reference proteome</keyword>
<evidence type="ECO:0000256" key="3">
    <source>
        <dbReference type="ARBA" id="ARBA00022679"/>
    </source>
</evidence>
<evidence type="ECO:0000256" key="7">
    <source>
        <dbReference type="ARBA" id="ARBA00022771"/>
    </source>
</evidence>
<sequence>MIEQVTVDKVLETANSQIIEVVSDYVTLRRRGINYLGNCPFHNEKTPSFTVSPHKGIFKCFGCGEGGNALNFVMKHDQLSFVDAIKHLGNKFNIHIEEEEYSPEQLKQKNERESMMVTSEYAGQFFSKNLTETDEGKSVGLSYFRSRGFRDDIIEKFQLGYSPEQRDALTKEALKQSYKLEYLEKTGLTIVRDNYQADRFRGRVMFPIHSLAGKVIAFGGRILKNDKKTAKYLNSPESEIYHKSRVLYGIYHAKQEITRKDRCYLVEGYTDVLSFHQAGISNVVASSGTALTSDQIRLIARFTKNITIIYDGDPAGLKASLRGIDLVLAEGMNVKVLLLPDGEDPDTFAKERNEEQLIKYIEEHQQDFIKFKTSLLLADAQNDPIKKAQLIQDIVRSISIIPDTITRSVYVKECSTLLKVDERVLMQETGKLQKKKQEEDFRRSAPRPSNEPPPEIFNQPSSGPGTQQAPNVTVNPFELEEREILRFLVKFGERPVNPDEEDKVSVGQYILHELKQDDLMSNNPAYNKMMEAYDAAIGTSDATALKFFVNNSDPELSKLASDLIGKEHDLSKIHEKFGVVTHAEEKLPDLVPKIVMELKWKKVKTVLKEKRQQLQQMEASGNADGLMELMQELTTWQQVLAHISKELGGRTIV</sequence>
<feature type="zinc finger region" description="CHC2-type" evidence="12">
    <location>
        <begin position="39"/>
        <end position="63"/>
    </location>
</feature>
<evidence type="ECO:0000256" key="10">
    <source>
        <dbReference type="ARBA" id="ARBA00023125"/>
    </source>
</evidence>
<dbReference type="Pfam" id="PF10410">
    <property type="entry name" value="DnaB_bind"/>
    <property type="match status" value="1"/>
</dbReference>
<dbReference type="InterPro" id="IPR030846">
    <property type="entry name" value="DnaG_bac"/>
</dbReference>
<keyword evidence="3 12" id="KW-0808">Transferase</keyword>
<feature type="domain" description="Toprim" evidence="15">
    <location>
        <begin position="261"/>
        <end position="344"/>
    </location>
</feature>
<accession>A0ABS1HF40</accession>
<gene>
    <name evidence="12 16" type="primary">dnaG</name>
    <name evidence="16" type="ORF">JIV24_02795</name>
</gene>
<keyword evidence="9" id="KW-0460">Magnesium</keyword>
<dbReference type="EMBL" id="JAENRR010000004">
    <property type="protein sequence ID" value="MBK3516252.1"/>
    <property type="molecule type" value="Genomic_DNA"/>
</dbReference>
<feature type="compositionally biased region" description="Polar residues" evidence="14">
    <location>
        <begin position="458"/>
        <end position="471"/>
    </location>
</feature>